<dbReference type="GO" id="GO:0015035">
    <property type="term" value="F:protein-disulfide reductase activity"/>
    <property type="evidence" value="ECO:0007669"/>
    <property type="project" value="InterPro"/>
</dbReference>
<dbReference type="SUPFAM" id="SSF158442">
    <property type="entry name" value="DsbB-like"/>
    <property type="match status" value="1"/>
</dbReference>
<organism evidence="6 7">
    <name type="scientific">Helicobacter pylori NY40</name>
    <dbReference type="NCBI Taxonomy" id="1426844"/>
    <lineage>
        <taxon>Bacteria</taxon>
        <taxon>Pseudomonadati</taxon>
        <taxon>Campylobacterota</taxon>
        <taxon>Epsilonproteobacteria</taxon>
        <taxon>Campylobacterales</taxon>
        <taxon>Helicobacteraceae</taxon>
        <taxon>Helicobacter</taxon>
    </lineage>
</organism>
<dbReference type="InterPro" id="IPR023380">
    <property type="entry name" value="DsbB-like_sf"/>
</dbReference>
<dbReference type="EMBL" id="AP014523">
    <property type="protein sequence ID" value="BAO98270.1"/>
    <property type="molecule type" value="Genomic_DNA"/>
</dbReference>
<feature type="transmembrane region" description="Helical" evidence="5">
    <location>
        <begin position="108"/>
        <end position="129"/>
    </location>
</feature>
<evidence type="ECO:0000313" key="6">
    <source>
        <dbReference type="EMBL" id="BAO98270.1"/>
    </source>
</evidence>
<accession>A0A060PUB2</accession>
<evidence type="ECO:0000313" key="7">
    <source>
        <dbReference type="Proteomes" id="UP000031662"/>
    </source>
</evidence>
<proteinExistence type="predicted"/>
<name>A0A060PUB2_HELPX</name>
<evidence type="ECO:0000256" key="5">
    <source>
        <dbReference type="SAM" id="Phobius"/>
    </source>
</evidence>
<keyword evidence="4 5" id="KW-0472">Membrane</keyword>
<dbReference type="Gene3D" id="1.20.1550.10">
    <property type="entry name" value="DsbB-like"/>
    <property type="match status" value="1"/>
</dbReference>
<reference evidence="6 7" key="1">
    <citation type="submission" date="2013-11" db="EMBL/GenBank/DDBJ databases">
        <title>Estimation of Helicobacter pylori bacteriophage ecology using H. pylori isolates.</title>
        <authorList>
            <person name="Uchiyama J."/>
            <person name="Takemura-Uchiyama I."/>
            <person name="Ujihara T."/>
            <person name="Matsuzaki S."/>
        </authorList>
    </citation>
    <scope>NUCLEOTIDE SEQUENCE [LARGE SCALE GENOMIC DNA]</scope>
    <source>
        <strain evidence="6 7">NY40</strain>
    </source>
</reference>
<sequence length="490" mass="55477">MDKETRFYNLFSLAILGILIFPVGLANFYFGYVLKDSPCIFCWAQRINMILIGAVALLVVRFGFKPKYIALLLFMASSGLYESFYHTGSHALEDVGQGFALAILGLHTQFWALFVFFSVVALLAVLLFFAPNTQPFKDRLLNALQKSAFYVFFIVVGSNAIQAFVSTGPFPYIGQSDPVRFSWNLKESVWSMENWDHLKFPRSVLGRRDVGEPLKLSALPKDNDYDHSPLEIAKTLKIEKKEELFLKLNGAITDLSFNEDRAILTTENQGLYLVSNDLKTIHSYMVLDSYYSATVGSFVGADFNEDENIVIMGNNKTSVEITPNKNANALKNFPYFLEGADSFDEVERSRLKTSRAKNYYVSAARRGAKFTYLITAPNKRYKDLIIISMLNSDKQAHGEFLLELGNAKLKEKRKLGELVISALALKDNKLYAFSKEFNTLLVIDPIKEEILEVYGLPKEIKNISAGGFRDNELILVSYENDKNILYTLNF</sequence>
<evidence type="ECO:0000256" key="3">
    <source>
        <dbReference type="ARBA" id="ARBA00022989"/>
    </source>
</evidence>
<dbReference type="GO" id="GO:0016020">
    <property type="term" value="C:membrane"/>
    <property type="evidence" value="ECO:0007669"/>
    <property type="project" value="UniProtKB-SubCell"/>
</dbReference>
<keyword evidence="2 5" id="KW-0812">Transmembrane</keyword>
<evidence type="ECO:0000256" key="2">
    <source>
        <dbReference type="ARBA" id="ARBA00022692"/>
    </source>
</evidence>
<feature type="transmembrane region" description="Helical" evidence="5">
    <location>
        <begin position="69"/>
        <end position="88"/>
    </location>
</feature>
<dbReference type="GO" id="GO:0006457">
    <property type="term" value="P:protein folding"/>
    <property type="evidence" value="ECO:0007669"/>
    <property type="project" value="InterPro"/>
</dbReference>
<dbReference type="Proteomes" id="UP000031662">
    <property type="component" value="Chromosome"/>
</dbReference>
<feature type="transmembrane region" description="Helical" evidence="5">
    <location>
        <begin position="149"/>
        <end position="172"/>
    </location>
</feature>
<evidence type="ECO:0000256" key="1">
    <source>
        <dbReference type="ARBA" id="ARBA00004141"/>
    </source>
</evidence>
<dbReference type="AlphaFoldDB" id="A0A060PUB2"/>
<dbReference type="HOGENOM" id="CLU_045364_0_0_7"/>
<feature type="transmembrane region" description="Helical" evidence="5">
    <location>
        <begin position="43"/>
        <end position="62"/>
    </location>
</feature>
<dbReference type="Pfam" id="PF02600">
    <property type="entry name" value="DsbB"/>
    <property type="match status" value="1"/>
</dbReference>
<keyword evidence="3 5" id="KW-1133">Transmembrane helix</keyword>
<evidence type="ECO:0000256" key="4">
    <source>
        <dbReference type="ARBA" id="ARBA00023136"/>
    </source>
</evidence>
<dbReference type="InterPro" id="IPR003752">
    <property type="entry name" value="DiS_bond_form_DsbB/BdbC"/>
</dbReference>
<protein>
    <submittedName>
        <fullName evidence="6">Dsbb-like protein</fullName>
    </submittedName>
</protein>
<feature type="transmembrane region" description="Helical" evidence="5">
    <location>
        <begin position="7"/>
        <end position="31"/>
    </location>
</feature>
<dbReference type="RefSeq" id="WP_041051212.1">
    <property type="nucleotide sequence ID" value="NZ_AP014523.1"/>
</dbReference>
<gene>
    <name evidence="6" type="ORF">NY40_1263</name>
</gene>
<comment type="subcellular location">
    <subcellularLocation>
        <location evidence="1">Membrane</location>
        <topology evidence="1">Multi-pass membrane protein</topology>
    </subcellularLocation>
</comment>